<dbReference type="EMBL" id="BSNM01000014">
    <property type="protein sequence ID" value="GLQ31943.1"/>
    <property type="molecule type" value="Genomic_DNA"/>
</dbReference>
<dbReference type="InterPro" id="IPR018720">
    <property type="entry name" value="DUF2249"/>
</dbReference>
<evidence type="ECO:0000259" key="1">
    <source>
        <dbReference type="Pfam" id="PF10006"/>
    </source>
</evidence>
<dbReference type="Proteomes" id="UP001161389">
    <property type="component" value="Unassembled WGS sequence"/>
</dbReference>
<dbReference type="SUPFAM" id="SSF64307">
    <property type="entry name" value="SirA-like"/>
    <property type="match status" value="1"/>
</dbReference>
<dbReference type="Pfam" id="PF10006">
    <property type="entry name" value="DUF2249"/>
    <property type="match status" value="1"/>
</dbReference>
<reference evidence="2" key="1">
    <citation type="journal article" date="2014" name="Int. J. Syst. Evol. Microbiol.">
        <title>Complete genome sequence of Corynebacterium casei LMG S-19264T (=DSM 44701T), isolated from a smear-ripened cheese.</title>
        <authorList>
            <consortium name="US DOE Joint Genome Institute (JGI-PGF)"/>
            <person name="Walter F."/>
            <person name="Albersmeier A."/>
            <person name="Kalinowski J."/>
            <person name="Ruckert C."/>
        </authorList>
    </citation>
    <scope>NUCLEOTIDE SEQUENCE</scope>
    <source>
        <strain evidence="2">NBRC 110071</strain>
    </source>
</reference>
<dbReference type="AlphaFoldDB" id="A0AA37SC06"/>
<accession>A0AA37SC06</accession>
<name>A0AA37SC06_9GAMM</name>
<evidence type="ECO:0000313" key="2">
    <source>
        <dbReference type="EMBL" id="GLQ31943.1"/>
    </source>
</evidence>
<gene>
    <name evidence="2" type="ORF">GCM10007876_24220</name>
</gene>
<sequence length="99" mass="11281">MLDSAISNDLTLDQATDIGGLKTIHLDVSELEPPEPMVCILEALPKLSPGEVLCVHHRREPFPLYQKLASLGFDFKTIQQTEARYQIHIWQSRQREPSK</sequence>
<proteinExistence type="predicted"/>
<dbReference type="RefSeq" id="WP_284381737.1">
    <property type="nucleotide sequence ID" value="NZ_BSNM01000014.1"/>
</dbReference>
<comment type="caution">
    <text evidence="2">The sequence shown here is derived from an EMBL/GenBank/DDBJ whole genome shotgun (WGS) entry which is preliminary data.</text>
</comment>
<reference evidence="2" key="2">
    <citation type="submission" date="2023-01" db="EMBL/GenBank/DDBJ databases">
        <title>Draft genome sequence of Litoribrevibacter albus strain NBRC 110071.</title>
        <authorList>
            <person name="Sun Q."/>
            <person name="Mori K."/>
        </authorList>
    </citation>
    <scope>NUCLEOTIDE SEQUENCE</scope>
    <source>
        <strain evidence="2">NBRC 110071</strain>
    </source>
</reference>
<evidence type="ECO:0000313" key="3">
    <source>
        <dbReference type="Proteomes" id="UP001161389"/>
    </source>
</evidence>
<keyword evidence="3" id="KW-1185">Reference proteome</keyword>
<feature type="domain" description="DUF2249" evidence="1">
    <location>
        <begin position="26"/>
        <end position="90"/>
    </location>
</feature>
<protein>
    <recommendedName>
        <fullName evidence="1">DUF2249 domain-containing protein</fullName>
    </recommendedName>
</protein>
<dbReference type="InterPro" id="IPR036868">
    <property type="entry name" value="TusA-like_sf"/>
</dbReference>
<organism evidence="2 3">
    <name type="scientific">Litoribrevibacter albus</name>
    <dbReference type="NCBI Taxonomy" id="1473156"/>
    <lineage>
        <taxon>Bacteria</taxon>
        <taxon>Pseudomonadati</taxon>
        <taxon>Pseudomonadota</taxon>
        <taxon>Gammaproteobacteria</taxon>
        <taxon>Oceanospirillales</taxon>
        <taxon>Oceanospirillaceae</taxon>
        <taxon>Litoribrevibacter</taxon>
    </lineage>
</organism>